<dbReference type="GO" id="GO:0046872">
    <property type="term" value="F:metal ion binding"/>
    <property type="evidence" value="ECO:0007669"/>
    <property type="project" value="UniProtKB-KW"/>
</dbReference>
<dbReference type="EMBL" id="CCDP010000001">
    <property type="protein sequence ID" value="CDQ40164.1"/>
    <property type="molecule type" value="Genomic_DNA"/>
</dbReference>
<name>A0A024QCE7_9BACI</name>
<protein>
    <recommendedName>
        <fullName evidence="2">protein-serine/threonine phosphatase</fullName>
        <ecNumber evidence="2">3.1.3.16</ecNumber>
    </recommendedName>
</protein>
<dbReference type="GO" id="GO:0004722">
    <property type="term" value="F:protein serine/threonine phosphatase activity"/>
    <property type="evidence" value="ECO:0007669"/>
    <property type="project" value="UniProtKB-EC"/>
</dbReference>
<dbReference type="Gene3D" id="3.60.40.10">
    <property type="entry name" value="PPM-type phosphatase domain"/>
    <property type="match status" value="1"/>
</dbReference>
<evidence type="ECO:0000256" key="4">
    <source>
        <dbReference type="ARBA" id="ARBA00022801"/>
    </source>
</evidence>
<comment type="catalytic activity">
    <reaction evidence="8">
        <text>O-phospho-L-threonyl-[protein] + H2O = L-threonyl-[protein] + phosphate</text>
        <dbReference type="Rhea" id="RHEA:47004"/>
        <dbReference type="Rhea" id="RHEA-COMP:11060"/>
        <dbReference type="Rhea" id="RHEA-COMP:11605"/>
        <dbReference type="ChEBI" id="CHEBI:15377"/>
        <dbReference type="ChEBI" id="CHEBI:30013"/>
        <dbReference type="ChEBI" id="CHEBI:43474"/>
        <dbReference type="ChEBI" id="CHEBI:61977"/>
        <dbReference type="EC" id="3.1.3.16"/>
    </reaction>
</comment>
<dbReference type="PANTHER" id="PTHR47992">
    <property type="entry name" value="PROTEIN PHOSPHATASE"/>
    <property type="match status" value="1"/>
</dbReference>
<dbReference type="SUPFAM" id="SSF81606">
    <property type="entry name" value="PP2C-like"/>
    <property type="match status" value="1"/>
</dbReference>
<accession>A0A024QCE7</accession>
<dbReference type="Proteomes" id="UP000028875">
    <property type="component" value="Unassembled WGS sequence"/>
</dbReference>
<reference evidence="10 11" key="1">
    <citation type="submission" date="2014-03" db="EMBL/GenBank/DDBJ databases">
        <authorList>
            <person name="Urmite Genomes U."/>
        </authorList>
    </citation>
    <scope>NUCLEOTIDE SEQUENCE [LARGE SCALE GENOMIC DNA]</scope>
    <source>
        <strain evidence="10 11">Vm-5</strain>
    </source>
</reference>
<keyword evidence="3" id="KW-0479">Metal-binding</keyword>
<dbReference type="InterPro" id="IPR015655">
    <property type="entry name" value="PP2C"/>
</dbReference>
<sequence>MNKRGEIMKAHFLTDRGLVRTHNEDSGGIFYNTSGQFLAVIADGMGGHQAGDVASQMATSLLEEKWEQSGKLHTPEATETWISNVMIEINASIFQHAQENEECHGMGTTIVVAIVIGDFMTIAHIGDSRCYFYTEEGLKQVTEDHSLVNALVQSGQISKDDAISHPRKNVVLRALGTEEEIDSDVKTLGLEEDDKLLLCTDGLTDKVLDEELFELMQTTDGLYEAGEKMIALANERGGEDNISLILFQYTAAEEEGEWLC</sequence>
<dbReference type="InterPro" id="IPR001932">
    <property type="entry name" value="PPM-type_phosphatase-like_dom"/>
</dbReference>
<reference evidence="11" key="2">
    <citation type="submission" date="2014-05" db="EMBL/GenBank/DDBJ databases">
        <title>Draft genome sequence of Virgibacillus massiliensis Vm-5.</title>
        <authorList>
            <person name="Khelaifia S."/>
            <person name="Croce O."/>
            <person name="Lagier J.C."/>
            <person name="Raoult D."/>
        </authorList>
    </citation>
    <scope>NUCLEOTIDE SEQUENCE [LARGE SCALE GENOMIC DNA]</scope>
    <source>
        <strain evidence="11">Vm-5</strain>
    </source>
</reference>
<feature type="domain" description="PPM-type phosphatase" evidence="9">
    <location>
        <begin position="9"/>
        <end position="249"/>
    </location>
</feature>
<comment type="catalytic activity">
    <reaction evidence="7">
        <text>O-phospho-L-seryl-[protein] + H2O = L-seryl-[protein] + phosphate</text>
        <dbReference type="Rhea" id="RHEA:20629"/>
        <dbReference type="Rhea" id="RHEA-COMP:9863"/>
        <dbReference type="Rhea" id="RHEA-COMP:11604"/>
        <dbReference type="ChEBI" id="CHEBI:15377"/>
        <dbReference type="ChEBI" id="CHEBI:29999"/>
        <dbReference type="ChEBI" id="CHEBI:43474"/>
        <dbReference type="ChEBI" id="CHEBI:83421"/>
        <dbReference type="EC" id="3.1.3.16"/>
    </reaction>
</comment>
<evidence type="ECO:0000256" key="6">
    <source>
        <dbReference type="ARBA" id="ARBA00023211"/>
    </source>
</evidence>
<evidence type="ECO:0000256" key="1">
    <source>
        <dbReference type="ARBA" id="ARBA00001936"/>
    </source>
</evidence>
<dbReference type="CDD" id="cd00143">
    <property type="entry name" value="PP2Cc"/>
    <property type="match status" value="1"/>
</dbReference>
<dbReference type="STRING" id="1462526.BN990_02482"/>
<dbReference type="SMART" id="SM00331">
    <property type="entry name" value="PP2C_SIG"/>
    <property type="match status" value="1"/>
</dbReference>
<comment type="cofactor">
    <cofactor evidence="1">
        <name>Mn(2+)</name>
        <dbReference type="ChEBI" id="CHEBI:29035"/>
    </cofactor>
</comment>
<dbReference type="InterPro" id="IPR036457">
    <property type="entry name" value="PPM-type-like_dom_sf"/>
</dbReference>
<dbReference type="PROSITE" id="PS51746">
    <property type="entry name" value="PPM_2"/>
    <property type="match status" value="1"/>
</dbReference>
<proteinExistence type="predicted"/>
<evidence type="ECO:0000313" key="11">
    <source>
        <dbReference type="Proteomes" id="UP000028875"/>
    </source>
</evidence>
<comment type="caution">
    <text evidence="10">The sequence shown here is derived from an EMBL/GenBank/DDBJ whole genome shotgun (WGS) entry which is preliminary data.</text>
</comment>
<dbReference type="eggNOG" id="COG0631">
    <property type="taxonomic scope" value="Bacteria"/>
</dbReference>
<evidence type="ECO:0000259" key="9">
    <source>
        <dbReference type="PROSITE" id="PS51746"/>
    </source>
</evidence>
<dbReference type="NCBIfam" id="NF033484">
    <property type="entry name" value="Stp1_PP2C_phos"/>
    <property type="match status" value="1"/>
</dbReference>
<keyword evidence="6" id="KW-0464">Manganese</keyword>
<dbReference type="FunFam" id="3.60.40.10:FF:000002">
    <property type="entry name" value="Serine/threonine phosphatase stp"/>
    <property type="match status" value="1"/>
</dbReference>
<dbReference type="Pfam" id="PF13672">
    <property type="entry name" value="PP2C_2"/>
    <property type="match status" value="1"/>
</dbReference>
<evidence type="ECO:0000256" key="5">
    <source>
        <dbReference type="ARBA" id="ARBA00022912"/>
    </source>
</evidence>
<keyword evidence="4" id="KW-0378">Hydrolase</keyword>
<keyword evidence="5" id="KW-0904">Protein phosphatase</keyword>
<evidence type="ECO:0000256" key="3">
    <source>
        <dbReference type="ARBA" id="ARBA00022723"/>
    </source>
</evidence>
<dbReference type="EC" id="3.1.3.16" evidence="2"/>
<dbReference type="SMART" id="SM00332">
    <property type="entry name" value="PP2Cc"/>
    <property type="match status" value="1"/>
</dbReference>
<evidence type="ECO:0000313" key="10">
    <source>
        <dbReference type="EMBL" id="CDQ40164.1"/>
    </source>
</evidence>
<keyword evidence="11" id="KW-1185">Reference proteome</keyword>
<evidence type="ECO:0000256" key="2">
    <source>
        <dbReference type="ARBA" id="ARBA00013081"/>
    </source>
</evidence>
<evidence type="ECO:0000256" key="7">
    <source>
        <dbReference type="ARBA" id="ARBA00047761"/>
    </source>
</evidence>
<dbReference type="AlphaFoldDB" id="A0A024QCE7"/>
<gene>
    <name evidence="10" type="primary">stp</name>
    <name evidence="10" type="ORF">BN990_02482</name>
</gene>
<organism evidence="10 11">
    <name type="scientific">Virgibacillus massiliensis</name>
    <dbReference type="NCBI Taxonomy" id="1462526"/>
    <lineage>
        <taxon>Bacteria</taxon>
        <taxon>Bacillati</taxon>
        <taxon>Bacillota</taxon>
        <taxon>Bacilli</taxon>
        <taxon>Bacillales</taxon>
        <taxon>Bacillaceae</taxon>
        <taxon>Virgibacillus</taxon>
    </lineage>
</organism>
<evidence type="ECO:0000256" key="8">
    <source>
        <dbReference type="ARBA" id="ARBA00048336"/>
    </source>
</evidence>